<feature type="region of interest" description="Disordered" evidence="2">
    <location>
        <begin position="108"/>
        <end position="129"/>
    </location>
</feature>
<feature type="domain" description="Metallo-beta-lactamase" evidence="3">
    <location>
        <begin position="13"/>
        <end position="243"/>
    </location>
</feature>
<feature type="compositionally biased region" description="Basic residues" evidence="2">
    <location>
        <begin position="114"/>
        <end position="125"/>
    </location>
</feature>
<feature type="domain" description="Beta-Casp" evidence="4">
    <location>
        <begin position="263"/>
        <end position="389"/>
    </location>
</feature>
<dbReference type="Pfam" id="PF07521">
    <property type="entry name" value="RMMBL"/>
    <property type="match status" value="1"/>
</dbReference>
<dbReference type="InterPro" id="IPR011108">
    <property type="entry name" value="RMMBL"/>
</dbReference>
<dbReference type="EMBL" id="UOFI01000115">
    <property type="protein sequence ID" value="VAW68121.1"/>
    <property type="molecule type" value="Genomic_DNA"/>
</dbReference>
<keyword evidence="1" id="KW-0378">Hydrolase</keyword>
<dbReference type="Pfam" id="PF00753">
    <property type="entry name" value="Lactamase_B"/>
    <property type="match status" value="1"/>
</dbReference>
<protein>
    <submittedName>
        <fullName evidence="5">Metallo-beta-lactamase family protein, RNA-specific</fullName>
    </submittedName>
</protein>
<dbReference type="Gene3D" id="3.60.15.10">
    <property type="entry name" value="Ribonuclease Z/Hydroxyacylglutathione hydrolase-like"/>
    <property type="match status" value="1"/>
</dbReference>
<proteinExistence type="predicted"/>
<sequence>MKISFHGADQGVTGSCHLIECAGKRILIDCGLYQGGRELVEENAEPFGFEPESIDYLLLTHAHLDHCGRIPLLVKRGFKGEVITTAATVELARLVMLDSAGLQEEEARYEQRKANRRSGSHKTNKHSTNDIEPLYTTIDALNSLDYFGRKANYDQSMKLAEGIRATFIDAGHILGSASIFLELQEGEKKHRILFSGDLGYSDRAILRNPAAPPEVDTVVMETTYGDRLHKQLKPSIEELYSIINETIGRGGNVIIPTFALERAQEILYYLREGVNNKDLKHYINVYLDSPMAISATQIFERHPECYNQETLQAASNGNDPFDLPGLRFTRETAESIAISQLDGGAVIMAGSGMCTGGRVRHHLKHNLWGRKNSIIFVGFAARGTLARKIVDGAERVRIFSEDIQVNASIHTIGGFSAHADQAELLAWHSQTGKPATTFLVHGEEDSMNAFEKKLKGNHVVIPSLGEEYEL</sequence>
<dbReference type="InterPro" id="IPR050698">
    <property type="entry name" value="MBL"/>
</dbReference>
<dbReference type="CDD" id="cd16295">
    <property type="entry name" value="TTHA0252-CPSF-like_MBL-fold"/>
    <property type="match status" value="1"/>
</dbReference>
<dbReference type="Pfam" id="PF10996">
    <property type="entry name" value="Beta-Casp"/>
    <property type="match status" value="1"/>
</dbReference>
<reference evidence="5" key="1">
    <citation type="submission" date="2018-06" db="EMBL/GenBank/DDBJ databases">
        <authorList>
            <person name="Zhirakovskaya E."/>
        </authorList>
    </citation>
    <scope>NUCLEOTIDE SEQUENCE</scope>
</reference>
<evidence type="ECO:0000259" key="4">
    <source>
        <dbReference type="SMART" id="SM01027"/>
    </source>
</evidence>
<dbReference type="PANTHER" id="PTHR11203">
    <property type="entry name" value="CLEAVAGE AND POLYADENYLATION SPECIFICITY FACTOR FAMILY MEMBER"/>
    <property type="match status" value="1"/>
</dbReference>
<evidence type="ECO:0000313" key="5">
    <source>
        <dbReference type="EMBL" id="VAW68121.1"/>
    </source>
</evidence>
<dbReference type="Gene3D" id="3.40.50.10890">
    <property type="match status" value="1"/>
</dbReference>
<dbReference type="SMART" id="SM00849">
    <property type="entry name" value="Lactamase_B"/>
    <property type="match status" value="1"/>
</dbReference>
<dbReference type="GO" id="GO:0016787">
    <property type="term" value="F:hydrolase activity"/>
    <property type="evidence" value="ECO:0007669"/>
    <property type="project" value="UniProtKB-KW"/>
</dbReference>
<dbReference type="SMART" id="SM01027">
    <property type="entry name" value="Beta-Casp"/>
    <property type="match status" value="1"/>
</dbReference>
<evidence type="ECO:0000256" key="1">
    <source>
        <dbReference type="ARBA" id="ARBA00022801"/>
    </source>
</evidence>
<organism evidence="5">
    <name type="scientific">hydrothermal vent metagenome</name>
    <dbReference type="NCBI Taxonomy" id="652676"/>
    <lineage>
        <taxon>unclassified sequences</taxon>
        <taxon>metagenomes</taxon>
        <taxon>ecological metagenomes</taxon>
    </lineage>
</organism>
<dbReference type="SUPFAM" id="SSF56281">
    <property type="entry name" value="Metallo-hydrolase/oxidoreductase"/>
    <property type="match status" value="1"/>
</dbReference>
<name>A0A3B0XKL6_9ZZZZ</name>
<accession>A0A3B0XKL6</accession>
<dbReference type="InterPro" id="IPR022712">
    <property type="entry name" value="Beta_Casp"/>
</dbReference>
<evidence type="ECO:0000256" key="2">
    <source>
        <dbReference type="SAM" id="MobiDB-lite"/>
    </source>
</evidence>
<dbReference type="PANTHER" id="PTHR11203:SF37">
    <property type="entry name" value="INTEGRATOR COMPLEX SUBUNIT 11"/>
    <property type="match status" value="1"/>
</dbReference>
<dbReference type="GO" id="GO:0004521">
    <property type="term" value="F:RNA endonuclease activity"/>
    <property type="evidence" value="ECO:0007669"/>
    <property type="project" value="TreeGrafter"/>
</dbReference>
<dbReference type="InterPro" id="IPR036866">
    <property type="entry name" value="RibonucZ/Hydroxyglut_hydro"/>
</dbReference>
<gene>
    <name evidence="5" type="ORF">MNBD_GAMMA09-2431</name>
</gene>
<dbReference type="InterPro" id="IPR001279">
    <property type="entry name" value="Metallo-B-lactamas"/>
</dbReference>
<evidence type="ECO:0000259" key="3">
    <source>
        <dbReference type="SMART" id="SM00849"/>
    </source>
</evidence>
<dbReference type="AlphaFoldDB" id="A0A3B0XKL6"/>